<evidence type="ECO:0000256" key="1">
    <source>
        <dbReference type="SAM" id="Coils"/>
    </source>
</evidence>
<gene>
    <name evidence="4" type="ORF">BXY58_3409</name>
    <name evidence="3" type="ORF">GCM10007332_22830</name>
</gene>
<feature type="coiled-coil region" evidence="1">
    <location>
        <begin position="1"/>
        <end position="28"/>
    </location>
</feature>
<reference evidence="3" key="1">
    <citation type="journal article" date="2014" name="Int. J. Syst. Evol. Microbiol.">
        <title>Complete genome of a new Firmicutes species belonging to the dominant human colonic microbiota ('Ruminococcus bicirculans') reveals two chromosomes and a selective capacity to utilize plant glucans.</title>
        <authorList>
            <consortium name="NISC Comparative Sequencing Program"/>
            <person name="Wegmann U."/>
            <person name="Louis P."/>
            <person name="Goesmann A."/>
            <person name="Henrissat B."/>
            <person name="Duncan S.H."/>
            <person name="Flint H.J."/>
        </authorList>
    </citation>
    <scope>NUCLEOTIDE SEQUENCE</scope>
    <source>
        <strain evidence="3">CCM 8490</strain>
    </source>
</reference>
<proteinExistence type="predicted"/>
<evidence type="ECO:0000313" key="6">
    <source>
        <dbReference type="Proteomes" id="UP000658202"/>
    </source>
</evidence>
<name>A0A420CLC8_9FLAO</name>
<comment type="caution">
    <text evidence="4">The sequence shown here is derived from an EMBL/GenBank/DDBJ whole genome shotgun (WGS) entry which is preliminary data.</text>
</comment>
<keyword evidence="2" id="KW-0472">Membrane</keyword>
<dbReference type="Proteomes" id="UP000658202">
    <property type="component" value="Unassembled WGS sequence"/>
</dbReference>
<sequence length="164" mass="18558">MATNYNNINELRSQKKLLKQEIGELEDILTFKSKKESLGVLTHGFTDKYLKETRDEDGDTSLSLDTQNIMREISSGLKESASKKNMLGLANDSLQSGLLENAIKMGVVAMVGNFAKKSVMNKNWKRKLIGLGLVYVAPYALRFLHKKLDEYQRNKTTKSLEKLI</sequence>
<evidence type="ECO:0000313" key="3">
    <source>
        <dbReference type="EMBL" id="GGG60560.1"/>
    </source>
</evidence>
<dbReference type="EMBL" id="RAQH01000012">
    <property type="protein sequence ID" value="RKE79142.1"/>
    <property type="molecule type" value="Genomic_DNA"/>
</dbReference>
<feature type="transmembrane region" description="Helical" evidence="2">
    <location>
        <begin position="128"/>
        <end position="145"/>
    </location>
</feature>
<keyword evidence="2" id="KW-0812">Transmembrane</keyword>
<reference evidence="6" key="3">
    <citation type="journal article" date="2019" name="Int. J. Syst. Evol. Microbiol.">
        <title>The Global Catalogue of Microorganisms (GCM) 10K type strain sequencing project: providing services to taxonomists for standard genome sequencing and annotation.</title>
        <authorList>
            <consortium name="The Broad Institute Genomics Platform"/>
            <consortium name="The Broad Institute Genome Sequencing Center for Infectious Disease"/>
            <person name="Wu L."/>
            <person name="Ma J."/>
        </authorList>
    </citation>
    <scope>NUCLEOTIDE SEQUENCE [LARGE SCALE GENOMIC DNA]</scope>
    <source>
        <strain evidence="6">CCM 8490</strain>
    </source>
</reference>
<organism evidence="4 5">
    <name type="scientific">Epilithonimonas arachidiradicis</name>
    <dbReference type="NCBI Taxonomy" id="1617282"/>
    <lineage>
        <taxon>Bacteria</taxon>
        <taxon>Pseudomonadati</taxon>
        <taxon>Bacteroidota</taxon>
        <taxon>Flavobacteriia</taxon>
        <taxon>Flavobacteriales</taxon>
        <taxon>Weeksellaceae</taxon>
        <taxon>Chryseobacterium group</taxon>
        <taxon>Epilithonimonas</taxon>
    </lineage>
</organism>
<dbReference type="Proteomes" id="UP000285906">
    <property type="component" value="Unassembled WGS sequence"/>
</dbReference>
<accession>A0A420CLC8</accession>
<evidence type="ECO:0000313" key="4">
    <source>
        <dbReference type="EMBL" id="RKE79142.1"/>
    </source>
</evidence>
<evidence type="ECO:0008006" key="7">
    <source>
        <dbReference type="Google" id="ProtNLM"/>
    </source>
</evidence>
<keyword evidence="6" id="KW-1185">Reference proteome</keyword>
<keyword evidence="1" id="KW-0175">Coiled coil</keyword>
<reference evidence="3" key="4">
    <citation type="submission" date="2024-05" db="EMBL/GenBank/DDBJ databases">
        <authorList>
            <person name="Sun Q."/>
            <person name="Sedlacek I."/>
        </authorList>
    </citation>
    <scope>NUCLEOTIDE SEQUENCE</scope>
    <source>
        <strain evidence="3">CCM 8490</strain>
    </source>
</reference>
<dbReference type="AlphaFoldDB" id="A0A420CLC8"/>
<keyword evidence="2" id="KW-1133">Transmembrane helix</keyword>
<dbReference type="OrthoDB" id="1450387at2"/>
<dbReference type="RefSeq" id="WP_120214930.1">
    <property type="nucleotide sequence ID" value="NZ_BMCW01000004.1"/>
</dbReference>
<evidence type="ECO:0000256" key="2">
    <source>
        <dbReference type="SAM" id="Phobius"/>
    </source>
</evidence>
<protein>
    <recommendedName>
        <fullName evidence="7">Phosphoribosyl-ATP pyrophosphatase</fullName>
    </recommendedName>
</protein>
<reference evidence="4 5" key="2">
    <citation type="submission" date="2018-09" db="EMBL/GenBank/DDBJ databases">
        <title>Genomic Encyclopedia of Archaeal and Bacterial Type Strains, Phase II (KMG-II): from individual species to whole genera.</title>
        <authorList>
            <person name="Goeker M."/>
        </authorList>
    </citation>
    <scope>NUCLEOTIDE SEQUENCE [LARGE SCALE GENOMIC DNA]</scope>
    <source>
        <strain evidence="4 5">DSM 27620</strain>
    </source>
</reference>
<evidence type="ECO:0000313" key="5">
    <source>
        <dbReference type="Proteomes" id="UP000285906"/>
    </source>
</evidence>
<dbReference type="EMBL" id="BMCW01000004">
    <property type="protein sequence ID" value="GGG60560.1"/>
    <property type="molecule type" value="Genomic_DNA"/>
</dbReference>